<dbReference type="PATRIC" id="fig|448.7.peg.2935"/>
<dbReference type="OrthoDB" id="9783990at2"/>
<dbReference type="InterPro" id="IPR007055">
    <property type="entry name" value="BON_dom"/>
</dbReference>
<organism evidence="2 3">
    <name type="scientific">Legionella erythra</name>
    <dbReference type="NCBI Taxonomy" id="448"/>
    <lineage>
        <taxon>Bacteria</taxon>
        <taxon>Pseudomonadati</taxon>
        <taxon>Pseudomonadota</taxon>
        <taxon>Gammaproteobacteria</taxon>
        <taxon>Legionellales</taxon>
        <taxon>Legionellaceae</taxon>
        <taxon>Legionella</taxon>
    </lineage>
</organism>
<dbReference type="InterPro" id="IPR051686">
    <property type="entry name" value="Lipoprotein_DolP"/>
</dbReference>
<gene>
    <name evidence="2" type="ORF">Lery_2794</name>
</gene>
<reference evidence="2 3" key="1">
    <citation type="submission" date="2015-11" db="EMBL/GenBank/DDBJ databases">
        <title>Genomic analysis of 38 Legionella species identifies large and diverse effector repertoires.</title>
        <authorList>
            <person name="Burstein D."/>
            <person name="Amaro F."/>
            <person name="Zusman T."/>
            <person name="Lifshitz Z."/>
            <person name="Cohen O."/>
            <person name="Gilbert J.A."/>
            <person name="Pupko T."/>
            <person name="Shuman H.A."/>
            <person name="Segal G."/>
        </authorList>
    </citation>
    <scope>NUCLEOTIDE SEQUENCE [LARGE SCALE GENOMIC DNA]</scope>
    <source>
        <strain evidence="2 3">SE-32A-C8</strain>
    </source>
</reference>
<dbReference type="PROSITE" id="PS50914">
    <property type="entry name" value="BON"/>
    <property type="match status" value="1"/>
</dbReference>
<keyword evidence="3" id="KW-1185">Reference proteome</keyword>
<dbReference type="RefSeq" id="WP_058527865.1">
    <property type="nucleotide sequence ID" value="NZ_CAAAHY010000005.1"/>
</dbReference>
<dbReference type="Proteomes" id="UP000054773">
    <property type="component" value="Unassembled WGS sequence"/>
</dbReference>
<comment type="caution">
    <text evidence="2">The sequence shown here is derived from an EMBL/GenBank/DDBJ whole genome shotgun (WGS) entry which is preliminary data.</text>
</comment>
<dbReference type="Pfam" id="PF04972">
    <property type="entry name" value="BON"/>
    <property type="match status" value="1"/>
</dbReference>
<dbReference type="AlphaFoldDB" id="A0A0W0TGD8"/>
<dbReference type="PANTHER" id="PTHR34606:SF4">
    <property type="entry name" value="OUTER MEMBRANE LIPOPROTEIN DOLP"/>
    <property type="match status" value="1"/>
</dbReference>
<accession>A0A0W0TGD8</accession>
<dbReference type="PANTHER" id="PTHR34606">
    <property type="entry name" value="BON DOMAIN-CONTAINING PROTEIN"/>
    <property type="match status" value="1"/>
</dbReference>
<evidence type="ECO:0000313" key="3">
    <source>
        <dbReference type="Proteomes" id="UP000054773"/>
    </source>
</evidence>
<dbReference type="EMBL" id="LNYA01000034">
    <property type="protein sequence ID" value="KTC94627.1"/>
    <property type="molecule type" value="Genomic_DNA"/>
</dbReference>
<dbReference type="STRING" id="448.Lery_2794"/>
<protein>
    <submittedName>
        <fullName evidence="2">Hemolysin, lipoprotein</fullName>
    </submittedName>
</protein>
<keyword evidence="2" id="KW-0449">Lipoprotein</keyword>
<evidence type="ECO:0000259" key="1">
    <source>
        <dbReference type="PROSITE" id="PS50914"/>
    </source>
</evidence>
<proteinExistence type="predicted"/>
<feature type="domain" description="BON" evidence="1">
    <location>
        <begin position="119"/>
        <end position="189"/>
    </location>
</feature>
<sequence>MKKQGRFILVSLVLTQLLGCVSNLWTGASLVYDRHNVYKKLDDYNLAAVAHHVLFDDKVFKQPGCYLDLAVFNNDLLLAGHVPTDALREVAANRLRKLGGYREFFNQVAVKQDKHNALQDTWITTMIRTQMFADAEINPKEFKIITVDGIVYLMGDVIPEQAERVIAISRQTRGVVRVVKLLNYYNLSDTPKPGKH</sequence>
<evidence type="ECO:0000313" key="2">
    <source>
        <dbReference type="EMBL" id="KTC94627.1"/>
    </source>
</evidence>
<name>A0A0W0TGD8_LEGER</name>